<feature type="transmembrane region" description="Helical" evidence="1">
    <location>
        <begin position="513"/>
        <end position="534"/>
    </location>
</feature>
<evidence type="ECO:0000313" key="3">
    <source>
        <dbReference type="EMBL" id="GID61007.1"/>
    </source>
</evidence>
<dbReference type="SMART" id="SM00530">
    <property type="entry name" value="HTH_XRE"/>
    <property type="match status" value="1"/>
</dbReference>
<dbReference type="InterPro" id="IPR010982">
    <property type="entry name" value="Lambda_DNA-bd_dom_sf"/>
</dbReference>
<feature type="domain" description="HTH cro/C1-type" evidence="2">
    <location>
        <begin position="22"/>
        <end position="77"/>
    </location>
</feature>
<dbReference type="SUPFAM" id="SSF50998">
    <property type="entry name" value="Quinoprotein alcohol dehydrogenase-like"/>
    <property type="match status" value="1"/>
</dbReference>
<dbReference type="CDD" id="cd00093">
    <property type="entry name" value="HTH_XRE"/>
    <property type="match status" value="1"/>
</dbReference>
<dbReference type="SUPFAM" id="SSF52540">
    <property type="entry name" value="P-loop containing nucleoside triphosphate hydrolases"/>
    <property type="match status" value="1"/>
</dbReference>
<keyword evidence="1" id="KW-0472">Membrane</keyword>
<reference evidence="3 4" key="1">
    <citation type="submission" date="2021-01" db="EMBL/GenBank/DDBJ databases">
        <title>Whole genome shotgun sequence of Actinoplanes couchii NBRC 106145.</title>
        <authorList>
            <person name="Komaki H."/>
            <person name="Tamura T."/>
        </authorList>
    </citation>
    <scope>NUCLEOTIDE SEQUENCE [LARGE SCALE GENOMIC DNA]</scope>
    <source>
        <strain evidence="3 4">NBRC 106145</strain>
    </source>
</reference>
<gene>
    <name evidence="3" type="ORF">Aco03nite_094110</name>
</gene>
<dbReference type="InterPro" id="IPR027417">
    <property type="entry name" value="P-loop_NTPase"/>
</dbReference>
<accession>A0ABQ3XR60</accession>
<dbReference type="Gene3D" id="2.130.10.10">
    <property type="entry name" value="YVTN repeat-like/Quinoprotein amine dehydrogenase"/>
    <property type="match status" value="1"/>
</dbReference>
<name>A0ABQ3XR60_9ACTN</name>
<dbReference type="RefSeq" id="WP_203808556.1">
    <property type="nucleotide sequence ID" value="NZ_BAAAQE010000047.1"/>
</dbReference>
<keyword evidence="4" id="KW-1185">Reference proteome</keyword>
<dbReference type="SUPFAM" id="SSF47413">
    <property type="entry name" value="lambda repressor-like DNA-binding domains"/>
    <property type="match status" value="1"/>
</dbReference>
<dbReference type="InterPro" id="IPR049052">
    <property type="entry name" value="nSTAND1"/>
</dbReference>
<dbReference type="Proteomes" id="UP000612282">
    <property type="component" value="Unassembled WGS sequence"/>
</dbReference>
<keyword evidence="1" id="KW-1133">Transmembrane helix</keyword>
<sequence>MPRQERPLESEDTPLLRFAGDLRRLRQRAGRLSYRELGKRTNYSAAALSDALSGRRLPSLAITGAVVRACGGDIGEWTERWRHLAGTNPGIKRDSLPYVGLAAYRVEDSDRFFGREAVTGTLARLVEERPFVGVFGSSGAGKSSLLQAGLVAGSDRTPILITPGTDPVTELAVSVAALTDEPVDHVRRDLAAGTGALRARLASTAAEVLLVVDQFEEVFTLCGDTDRLWLIRSLTAAAGPRTKVVIGVRADFYGHCAGYPELVTALHRAQVLVGPMSTEELRSAITEPAAHAGATLETALVARVISDVTGQPGALPLVSHALAETWRRRRGMVMTLTGYQDVGGLEHALARTAEHTFEQLTPEDREAVRLVFTRLVVLGDGTGDTKRRVRRTDLPIPDALLERLAAARLVTIDRRTVELTHEALLRAWPRLAGWLARDRETLRRRHELAEAAAVWEADDHDPDTLYRGARLEQASGLRDLLNPREHAFLSASLRADTVRRETDRRNTRRQRRLAAGLTALAVLLAGTALVAFTAQHRAGQKRDEALSLRAAGTARDMIAGHPYDAAVLALAAYRLSPTGEARDVLVLARAAADSTTLERGYQQPPGRYAATRTDETDVLRLWRRAATGWRAAGSIATGGGYFRTASLDENRAVYWHGTTGSDLWDLTDLGRPRRIGLPAGLGLIHSLDATGSLVAAIGADRTVRLWRTGSPDFRTLAAKDVTGAAVLADGSGIVLSRREGDQDVIESWTADGPVAVLARVPHPAVVQAGPGGLIAVTSYADDITATVLDVGDPHAPRIIGSAGGLDETATTAFDPAGRTVAVVDGAEARIWDTRDGRRLLALRTQGLRLTTPRLQGAQLQLLDVKSALWRIDDDLDSVVDRTCTGPLHIDWNRQFPDTTPVPLCPPRRT</sequence>
<evidence type="ECO:0000313" key="4">
    <source>
        <dbReference type="Proteomes" id="UP000612282"/>
    </source>
</evidence>
<keyword evidence="1" id="KW-0812">Transmembrane</keyword>
<organism evidence="3 4">
    <name type="scientific">Actinoplanes couchii</name>
    <dbReference type="NCBI Taxonomy" id="403638"/>
    <lineage>
        <taxon>Bacteria</taxon>
        <taxon>Bacillati</taxon>
        <taxon>Actinomycetota</taxon>
        <taxon>Actinomycetes</taxon>
        <taxon>Micromonosporales</taxon>
        <taxon>Micromonosporaceae</taxon>
        <taxon>Actinoplanes</taxon>
    </lineage>
</organism>
<protein>
    <recommendedName>
        <fullName evidence="2">HTH cro/C1-type domain-containing protein</fullName>
    </recommendedName>
</protein>
<dbReference type="InterPro" id="IPR015943">
    <property type="entry name" value="WD40/YVTN_repeat-like_dom_sf"/>
</dbReference>
<evidence type="ECO:0000256" key="1">
    <source>
        <dbReference type="SAM" id="Phobius"/>
    </source>
</evidence>
<dbReference type="InterPro" id="IPR001387">
    <property type="entry name" value="Cro/C1-type_HTH"/>
</dbReference>
<proteinExistence type="predicted"/>
<dbReference type="InterPro" id="IPR011047">
    <property type="entry name" value="Quinoprotein_ADH-like_sf"/>
</dbReference>
<comment type="caution">
    <text evidence="3">The sequence shown here is derived from an EMBL/GenBank/DDBJ whole genome shotgun (WGS) entry which is preliminary data.</text>
</comment>
<evidence type="ECO:0000259" key="2">
    <source>
        <dbReference type="PROSITE" id="PS50943"/>
    </source>
</evidence>
<dbReference type="EMBL" id="BOMG01000117">
    <property type="protein sequence ID" value="GID61007.1"/>
    <property type="molecule type" value="Genomic_DNA"/>
</dbReference>
<dbReference type="PROSITE" id="PS50943">
    <property type="entry name" value="HTH_CROC1"/>
    <property type="match status" value="1"/>
</dbReference>
<dbReference type="Pfam" id="PF20703">
    <property type="entry name" value="nSTAND1"/>
    <property type="match status" value="1"/>
</dbReference>